<evidence type="ECO:0000313" key="3">
    <source>
        <dbReference type="Proteomes" id="UP001054252"/>
    </source>
</evidence>
<feature type="region of interest" description="Disordered" evidence="1">
    <location>
        <begin position="15"/>
        <end position="45"/>
    </location>
</feature>
<dbReference type="EMBL" id="BPVZ01000058">
    <property type="protein sequence ID" value="GKV21683.1"/>
    <property type="molecule type" value="Genomic_DNA"/>
</dbReference>
<sequence>MGLVVAATYGPAAIADGQAATADDSGGSSSSNNRETEGEMDVRDV</sequence>
<feature type="compositionally biased region" description="Low complexity" evidence="1">
    <location>
        <begin position="15"/>
        <end position="31"/>
    </location>
</feature>
<organism evidence="2 3">
    <name type="scientific">Rubroshorea leprosula</name>
    <dbReference type="NCBI Taxonomy" id="152421"/>
    <lineage>
        <taxon>Eukaryota</taxon>
        <taxon>Viridiplantae</taxon>
        <taxon>Streptophyta</taxon>
        <taxon>Embryophyta</taxon>
        <taxon>Tracheophyta</taxon>
        <taxon>Spermatophyta</taxon>
        <taxon>Magnoliopsida</taxon>
        <taxon>eudicotyledons</taxon>
        <taxon>Gunneridae</taxon>
        <taxon>Pentapetalae</taxon>
        <taxon>rosids</taxon>
        <taxon>malvids</taxon>
        <taxon>Malvales</taxon>
        <taxon>Dipterocarpaceae</taxon>
        <taxon>Rubroshorea</taxon>
    </lineage>
</organism>
<reference evidence="2 3" key="1">
    <citation type="journal article" date="2021" name="Commun. Biol.">
        <title>The genome of Shorea leprosula (Dipterocarpaceae) highlights the ecological relevance of drought in aseasonal tropical rainforests.</title>
        <authorList>
            <person name="Ng K.K.S."/>
            <person name="Kobayashi M.J."/>
            <person name="Fawcett J.A."/>
            <person name="Hatakeyama M."/>
            <person name="Paape T."/>
            <person name="Ng C.H."/>
            <person name="Ang C.C."/>
            <person name="Tnah L.H."/>
            <person name="Lee C.T."/>
            <person name="Nishiyama T."/>
            <person name="Sese J."/>
            <person name="O'Brien M.J."/>
            <person name="Copetti D."/>
            <person name="Mohd Noor M.I."/>
            <person name="Ong R.C."/>
            <person name="Putra M."/>
            <person name="Sireger I.Z."/>
            <person name="Indrioko S."/>
            <person name="Kosugi Y."/>
            <person name="Izuno A."/>
            <person name="Isagi Y."/>
            <person name="Lee S.L."/>
            <person name="Shimizu K.K."/>
        </authorList>
    </citation>
    <scope>NUCLEOTIDE SEQUENCE [LARGE SCALE GENOMIC DNA]</scope>
    <source>
        <strain evidence="2">214</strain>
    </source>
</reference>
<evidence type="ECO:0000256" key="1">
    <source>
        <dbReference type="SAM" id="MobiDB-lite"/>
    </source>
</evidence>
<dbReference type="Proteomes" id="UP001054252">
    <property type="component" value="Unassembled WGS sequence"/>
</dbReference>
<name>A0AAV5K3Z0_9ROSI</name>
<proteinExistence type="predicted"/>
<protein>
    <submittedName>
        <fullName evidence="2">Uncharacterized protein</fullName>
    </submittedName>
</protein>
<comment type="caution">
    <text evidence="2">The sequence shown here is derived from an EMBL/GenBank/DDBJ whole genome shotgun (WGS) entry which is preliminary data.</text>
</comment>
<evidence type="ECO:0000313" key="2">
    <source>
        <dbReference type="EMBL" id="GKV21683.1"/>
    </source>
</evidence>
<feature type="compositionally biased region" description="Basic and acidic residues" evidence="1">
    <location>
        <begin position="34"/>
        <end position="45"/>
    </location>
</feature>
<accession>A0AAV5K3Z0</accession>
<dbReference type="AlphaFoldDB" id="A0AAV5K3Z0"/>
<keyword evidence="3" id="KW-1185">Reference proteome</keyword>
<gene>
    <name evidence="2" type="ORF">SLEP1_g31640</name>
</gene>